<dbReference type="InterPro" id="IPR005251">
    <property type="entry name" value="IF-M1Pi"/>
</dbReference>
<dbReference type="HAMAP" id="MF_01678">
    <property type="entry name" value="Salvage_MtnA"/>
    <property type="match status" value="1"/>
</dbReference>
<dbReference type="GO" id="GO:0046523">
    <property type="term" value="F:S-methyl-5-thioribose-1-phosphate isomerase activity"/>
    <property type="evidence" value="ECO:0007669"/>
    <property type="project" value="UniProtKB-EC"/>
</dbReference>
<accession>A0ABU4ANF5</accession>
<feature type="binding site" evidence="2">
    <location>
        <begin position="53"/>
        <end position="55"/>
    </location>
    <ligand>
        <name>substrate</name>
    </ligand>
</feature>
<evidence type="ECO:0000313" key="4">
    <source>
        <dbReference type="Proteomes" id="UP001185659"/>
    </source>
</evidence>
<keyword evidence="4" id="KW-1185">Reference proteome</keyword>
<dbReference type="InterPro" id="IPR042529">
    <property type="entry name" value="IF_2B-like_C"/>
</dbReference>
<dbReference type="EMBL" id="JAWLIP010000007">
    <property type="protein sequence ID" value="MDV6227760.1"/>
    <property type="molecule type" value="Genomic_DNA"/>
</dbReference>
<dbReference type="SUPFAM" id="SSF100950">
    <property type="entry name" value="NagB/RpiA/CoA transferase-like"/>
    <property type="match status" value="1"/>
</dbReference>
<comment type="catalytic activity">
    <reaction evidence="2">
        <text>5-(methylsulfanyl)-alpha-D-ribose 1-phosphate = 5-(methylsulfanyl)-D-ribulose 1-phosphate</text>
        <dbReference type="Rhea" id="RHEA:19989"/>
        <dbReference type="ChEBI" id="CHEBI:58533"/>
        <dbReference type="ChEBI" id="CHEBI:58548"/>
        <dbReference type="EC" id="5.3.1.23"/>
    </reaction>
</comment>
<dbReference type="InterPro" id="IPR037171">
    <property type="entry name" value="NagB/RpiA_transferase-like"/>
</dbReference>
<comment type="similarity">
    <text evidence="2">Belongs to the EIF-2B alpha/beta/delta subunits family. MtnA subfamily.</text>
</comment>
<dbReference type="InterPro" id="IPR027363">
    <property type="entry name" value="M1Pi_N"/>
</dbReference>
<evidence type="ECO:0000256" key="2">
    <source>
        <dbReference type="HAMAP-Rule" id="MF_01678"/>
    </source>
</evidence>
<sequence>MKVADKHYRTIWVNEDGWSVDLIDQRWLPHELRVETVSTVDGIATAIRDMWVRGAPLIGVTAAYGVALRMREDASDAALDAVWETLHETRPTAINLRWALDEMRGLLGKLSESERAEAAYKRAAEIANEDVELNRSIGRHGLEIIREIAARKKPGETVNILTHCNAGWLATVDFGTATSPIYHAVEEGIPVHVYVDETRPRNQGAQLTAWEMAGHGVPHTLVVDNAGGHLMQHGMVDMVIVGTDRTTADGDVCNKIGTYLKALAASDNGVPFYVALPSPTIDWTVRDGVKEIPIEERSGDEVSLVWGKDESGQVRQVRISPDATPAGNPAFDVTPARLVTGLITERGIADASPEGLAKLFPERANADAA</sequence>
<dbReference type="InterPro" id="IPR000649">
    <property type="entry name" value="IF-2B-related"/>
</dbReference>
<feature type="binding site" evidence="2">
    <location>
        <position position="203"/>
    </location>
    <ligand>
        <name>substrate</name>
    </ligand>
</feature>
<dbReference type="Gene3D" id="1.20.120.420">
    <property type="entry name" value="translation initiation factor eif-2b, domain 1"/>
    <property type="match status" value="1"/>
</dbReference>
<proteinExistence type="inferred from homology"/>
<dbReference type="PANTHER" id="PTHR43475:SF1">
    <property type="entry name" value="METHYLTHIORIBOSE-1-PHOSPHATE ISOMERASE"/>
    <property type="match status" value="1"/>
</dbReference>
<feature type="site" description="Transition state stabilizer" evidence="2">
    <location>
        <position position="164"/>
    </location>
</feature>
<dbReference type="Proteomes" id="UP001185659">
    <property type="component" value="Unassembled WGS sequence"/>
</dbReference>
<dbReference type="NCBIfam" id="TIGR00524">
    <property type="entry name" value="eIF-2B_rel"/>
    <property type="match status" value="1"/>
</dbReference>
<keyword evidence="2" id="KW-0486">Methionine biosynthesis</keyword>
<dbReference type="Gene3D" id="3.40.50.10470">
    <property type="entry name" value="Translation initiation factor eif-2b, domain 2"/>
    <property type="match status" value="1"/>
</dbReference>
<keyword evidence="1 2" id="KW-0413">Isomerase</keyword>
<dbReference type="EC" id="5.3.1.23" evidence="2"/>
<dbReference type="InterPro" id="IPR011559">
    <property type="entry name" value="Initiation_fac_2B_a/b/d"/>
</dbReference>
<evidence type="ECO:0000313" key="3">
    <source>
        <dbReference type="EMBL" id="MDV6227760.1"/>
    </source>
</evidence>
<dbReference type="Pfam" id="PF01008">
    <property type="entry name" value="IF-2B"/>
    <property type="match status" value="1"/>
</dbReference>
<comment type="pathway">
    <text evidence="2">Amino-acid biosynthesis; L-methionine biosynthesis via salvage pathway; L-methionine from S-methyl-5-thio-alpha-D-ribose 1-phosphate: step 1/6.</text>
</comment>
<dbReference type="NCBIfam" id="NF004326">
    <property type="entry name" value="PRK05720.1"/>
    <property type="match status" value="1"/>
</dbReference>
<keyword evidence="2" id="KW-0028">Amino-acid biosynthesis</keyword>
<gene>
    <name evidence="2 3" type="primary">mtnA</name>
    <name evidence="3" type="ORF">R2G56_15780</name>
</gene>
<evidence type="ECO:0000256" key="1">
    <source>
        <dbReference type="ARBA" id="ARBA00023235"/>
    </source>
</evidence>
<dbReference type="NCBIfam" id="TIGR00512">
    <property type="entry name" value="salvage_mtnA"/>
    <property type="match status" value="1"/>
</dbReference>
<name>A0ABU4ANF5_9HYPH</name>
<comment type="function">
    <text evidence="2">Catalyzes the interconversion of methylthioribose-1-phosphate (MTR-1-P) into methylthioribulose-1-phosphate (MTRu-1-P).</text>
</comment>
<comment type="caution">
    <text evidence="3">The sequence shown here is derived from an EMBL/GenBank/DDBJ whole genome shotgun (WGS) entry which is preliminary data.</text>
</comment>
<reference evidence="3 4" key="1">
    <citation type="submission" date="2023-10" db="EMBL/GenBank/DDBJ databases">
        <authorList>
            <person name="Venkata Ramana C."/>
            <person name="Sasikala C."/>
            <person name="Dhurka M."/>
        </authorList>
    </citation>
    <scope>NUCLEOTIDE SEQUENCE [LARGE SCALE GENOMIC DNA]</scope>
    <source>
        <strain evidence="3 4">KCTC 32151</strain>
    </source>
</reference>
<feature type="binding site" evidence="2">
    <location>
        <position position="90"/>
    </location>
    <ligand>
        <name>substrate</name>
    </ligand>
</feature>
<organism evidence="3 4">
    <name type="scientific">Nitratireductor aquimarinus</name>
    <dbReference type="NCBI Taxonomy" id="889300"/>
    <lineage>
        <taxon>Bacteria</taxon>
        <taxon>Pseudomonadati</taxon>
        <taxon>Pseudomonadota</taxon>
        <taxon>Alphaproteobacteria</taxon>
        <taxon>Hyphomicrobiales</taxon>
        <taxon>Phyllobacteriaceae</taxon>
        <taxon>Nitratireductor</taxon>
    </lineage>
</organism>
<dbReference type="RefSeq" id="WP_317561911.1">
    <property type="nucleotide sequence ID" value="NZ_JAWLIP010000007.1"/>
</dbReference>
<feature type="binding site" evidence="2">
    <location>
        <begin position="254"/>
        <end position="255"/>
    </location>
    <ligand>
        <name>substrate</name>
    </ligand>
</feature>
<feature type="active site" description="Proton donor" evidence="2">
    <location>
        <position position="244"/>
    </location>
</feature>
<protein>
    <recommendedName>
        <fullName evidence="2">Methylthioribose-1-phosphate isomerase</fullName>
        <shortName evidence="2">M1Pi</shortName>
        <shortName evidence="2">MTR-1-P isomerase</shortName>
        <ecNumber evidence="2">5.3.1.23</ecNumber>
    </recommendedName>
    <alternativeName>
        <fullName evidence="2">S-methyl-5-thioribose-1-phosphate isomerase</fullName>
    </alternativeName>
</protein>
<dbReference type="PANTHER" id="PTHR43475">
    <property type="entry name" value="METHYLTHIORIBOSE-1-PHOSPHATE ISOMERASE"/>
    <property type="match status" value="1"/>
</dbReference>